<dbReference type="EMBL" id="JBHLYR010000059">
    <property type="protein sequence ID" value="MFB9994021.1"/>
    <property type="molecule type" value="Genomic_DNA"/>
</dbReference>
<gene>
    <name evidence="2" type="ORF">ACFFLM_18860</name>
</gene>
<reference evidence="2 3" key="1">
    <citation type="submission" date="2024-09" db="EMBL/GenBank/DDBJ databases">
        <authorList>
            <person name="Sun Q."/>
            <person name="Mori K."/>
        </authorList>
    </citation>
    <scope>NUCLEOTIDE SEQUENCE [LARGE SCALE GENOMIC DNA]</scope>
    <source>
        <strain evidence="2 3">JCM 13503</strain>
    </source>
</reference>
<name>A0ABV6B2N3_9DEIO</name>
<evidence type="ECO:0000313" key="3">
    <source>
        <dbReference type="Proteomes" id="UP001589733"/>
    </source>
</evidence>
<feature type="domain" description="Metallo-beta-lactamase" evidence="1">
    <location>
        <begin position="20"/>
        <end position="207"/>
    </location>
</feature>
<keyword evidence="3" id="KW-1185">Reference proteome</keyword>
<dbReference type="PANTHER" id="PTHR42951:SF14">
    <property type="entry name" value="METALLO-BETA-LACTAMASE SUPERFAMILY PROTEIN"/>
    <property type="match status" value="1"/>
</dbReference>
<protein>
    <submittedName>
        <fullName evidence="2">MBL fold metallo-hydrolase</fullName>
    </submittedName>
</protein>
<dbReference type="Proteomes" id="UP001589733">
    <property type="component" value="Unassembled WGS sequence"/>
</dbReference>
<dbReference type="PANTHER" id="PTHR42951">
    <property type="entry name" value="METALLO-BETA-LACTAMASE DOMAIN-CONTAINING"/>
    <property type="match status" value="1"/>
</dbReference>
<dbReference type="InterPro" id="IPR050855">
    <property type="entry name" value="NDM-1-like"/>
</dbReference>
<dbReference type="SMART" id="SM00849">
    <property type="entry name" value="Lactamase_B"/>
    <property type="match status" value="1"/>
</dbReference>
<evidence type="ECO:0000259" key="1">
    <source>
        <dbReference type="SMART" id="SM00849"/>
    </source>
</evidence>
<evidence type="ECO:0000313" key="2">
    <source>
        <dbReference type="EMBL" id="MFB9994021.1"/>
    </source>
</evidence>
<comment type="caution">
    <text evidence="2">The sequence shown here is derived from an EMBL/GenBank/DDBJ whole genome shotgun (WGS) entry which is preliminary data.</text>
</comment>
<proteinExistence type="predicted"/>
<dbReference type="Gene3D" id="3.60.15.10">
    <property type="entry name" value="Ribonuclease Z/Hydroxyacylglutathione hydrolase-like"/>
    <property type="match status" value="1"/>
</dbReference>
<dbReference type="InterPro" id="IPR001279">
    <property type="entry name" value="Metallo-B-lactamas"/>
</dbReference>
<dbReference type="SUPFAM" id="SSF56281">
    <property type="entry name" value="Metallo-hydrolase/oxidoreductase"/>
    <property type="match status" value="1"/>
</dbReference>
<sequence length="224" mass="24035">MTAFPADLLSLEGVQIRRMYANVLLLSSPQGRVVVDSGALPYAPAYARLLRQFRPDAVLITHAHVDHAGGAFRAARLGIPVLAHPLEHPQLTGERHELPYPAGNPQMGAIISRLHPKVPAQALTAVEAGQEVLGWEVVHLPGHSHGQIGLLRNGVLVAADAVLSAPDGRGGMRAALPHAPYNADHAQALQTLRRIAQMDVRIILPGHGGPLTPEQVRERAERET</sequence>
<accession>A0ABV6B2N3</accession>
<dbReference type="RefSeq" id="WP_380013980.1">
    <property type="nucleotide sequence ID" value="NZ_JBHLYR010000059.1"/>
</dbReference>
<dbReference type="Pfam" id="PF00753">
    <property type="entry name" value="Lactamase_B"/>
    <property type="match status" value="1"/>
</dbReference>
<organism evidence="2 3">
    <name type="scientific">Deinococcus oregonensis</name>
    <dbReference type="NCBI Taxonomy" id="1805970"/>
    <lineage>
        <taxon>Bacteria</taxon>
        <taxon>Thermotogati</taxon>
        <taxon>Deinococcota</taxon>
        <taxon>Deinococci</taxon>
        <taxon>Deinococcales</taxon>
        <taxon>Deinococcaceae</taxon>
        <taxon>Deinococcus</taxon>
    </lineage>
</organism>
<dbReference type="InterPro" id="IPR036866">
    <property type="entry name" value="RibonucZ/Hydroxyglut_hydro"/>
</dbReference>